<name>A0A433B4R7_9FUNG</name>
<dbReference type="AlphaFoldDB" id="A0A433B4R7"/>
<evidence type="ECO:0000313" key="2">
    <source>
        <dbReference type="EMBL" id="RUP09770.1"/>
    </source>
</evidence>
<evidence type="ECO:0000256" key="1">
    <source>
        <dbReference type="SAM" id="MobiDB-lite"/>
    </source>
</evidence>
<comment type="caution">
    <text evidence="2">The sequence shown here is derived from an EMBL/GenBank/DDBJ whole genome shotgun (WGS) entry which is preliminary data.</text>
</comment>
<dbReference type="Proteomes" id="UP000268093">
    <property type="component" value="Unassembled WGS sequence"/>
</dbReference>
<reference evidence="2 3" key="1">
    <citation type="journal article" date="2018" name="New Phytol.">
        <title>Phylogenomics of Endogonaceae and evolution of mycorrhizas within Mucoromycota.</title>
        <authorList>
            <person name="Chang Y."/>
            <person name="Desiro A."/>
            <person name="Na H."/>
            <person name="Sandor L."/>
            <person name="Lipzen A."/>
            <person name="Clum A."/>
            <person name="Barry K."/>
            <person name="Grigoriev I.V."/>
            <person name="Martin F.M."/>
            <person name="Stajich J.E."/>
            <person name="Smith M.E."/>
            <person name="Bonito G."/>
            <person name="Spatafora J.W."/>
        </authorList>
    </citation>
    <scope>NUCLEOTIDE SEQUENCE [LARGE SCALE GENOMIC DNA]</scope>
    <source>
        <strain evidence="2 3">GMNB39</strain>
    </source>
</reference>
<accession>A0A433B4R7</accession>
<dbReference type="EMBL" id="RBNI01016343">
    <property type="protein sequence ID" value="RUP09770.1"/>
    <property type="molecule type" value="Genomic_DNA"/>
</dbReference>
<organism evidence="2 3">
    <name type="scientific">Jimgerdemannia flammicorona</name>
    <dbReference type="NCBI Taxonomy" id="994334"/>
    <lineage>
        <taxon>Eukaryota</taxon>
        <taxon>Fungi</taxon>
        <taxon>Fungi incertae sedis</taxon>
        <taxon>Mucoromycota</taxon>
        <taxon>Mucoromycotina</taxon>
        <taxon>Endogonomycetes</taxon>
        <taxon>Endogonales</taxon>
        <taxon>Endogonaceae</taxon>
        <taxon>Jimgerdemannia</taxon>
    </lineage>
</organism>
<evidence type="ECO:0000313" key="3">
    <source>
        <dbReference type="Proteomes" id="UP000268093"/>
    </source>
</evidence>
<sequence length="60" mass="6909">MERTKSKSSVRITISRFYFFSYTPLPHYQYRTYSTEISSDDDDIQSVASPASVDRTAHPA</sequence>
<feature type="region of interest" description="Disordered" evidence="1">
    <location>
        <begin position="39"/>
        <end position="60"/>
    </location>
</feature>
<keyword evidence="3" id="KW-1185">Reference proteome</keyword>
<proteinExistence type="predicted"/>
<gene>
    <name evidence="2" type="ORF">BC936DRAFT_140048</name>
</gene>
<protein>
    <submittedName>
        <fullName evidence="2">Uncharacterized protein</fullName>
    </submittedName>
</protein>